<dbReference type="RefSeq" id="WP_394468714.1">
    <property type="nucleotide sequence ID" value="NZ_JBIGHY010000001.1"/>
</dbReference>
<protein>
    <submittedName>
        <fullName evidence="6">OmpA family protein</fullName>
    </submittedName>
</protein>
<dbReference type="Gene3D" id="3.30.1330.60">
    <property type="entry name" value="OmpA-like domain"/>
    <property type="match status" value="1"/>
</dbReference>
<sequence length="289" mass="30856">MFRPALTVASLLPRLIVANIAVGAALGHAQVEISPVAGFDPAPPKVVEYDKFAVRVQCKQPTCKLGALLSQDGKLVLEGRVEERTHVRSKGAALVSDLQVARELGEALAKTGYTLQNPESGRSGPFVFSASGAKGQRKWVILNDNFEGYYTVVQVTSQARGTTVAVSASDMAAQMQADGWATLYIEFDTGRAALKPDGAAVVDEIVKLLQLQPKLKLSIEGHTDNVGEPASNRKLSLERAQAVQKALYAKGIAAARLSVAGHGPDIPVADNRKDEGRAKNRRVELVKLP</sequence>
<name>A0ABW7EGL9_9BURK</name>
<dbReference type="PANTHER" id="PTHR30329:SF20">
    <property type="entry name" value="EXPORTED PROTEIN"/>
    <property type="match status" value="1"/>
</dbReference>
<dbReference type="SUPFAM" id="SSF103088">
    <property type="entry name" value="OmpA-like"/>
    <property type="match status" value="1"/>
</dbReference>
<feature type="chain" id="PRO_5047228018" evidence="4">
    <location>
        <begin position="25"/>
        <end position="289"/>
    </location>
</feature>
<evidence type="ECO:0000256" key="2">
    <source>
        <dbReference type="ARBA" id="ARBA00023136"/>
    </source>
</evidence>
<evidence type="ECO:0000256" key="4">
    <source>
        <dbReference type="SAM" id="SignalP"/>
    </source>
</evidence>
<accession>A0ABW7EGL9</accession>
<dbReference type="Pfam" id="PF00691">
    <property type="entry name" value="OmpA"/>
    <property type="match status" value="1"/>
</dbReference>
<dbReference type="InterPro" id="IPR006665">
    <property type="entry name" value="OmpA-like"/>
</dbReference>
<dbReference type="InterPro" id="IPR006664">
    <property type="entry name" value="OMP_bac"/>
</dbReference>
<evidence type="ECO:0000313" key="7">
    <source>
        <dbReference type="Proteomes" id="UP001606300"/>
    </source>
</evidence>
<comment type="caution">
    <text evidence="6">The sequence shown here is derived from an EMBL/GenBank/DDBJ whole genome shotgun (WGS) entry which is preliminary data.</text>
</comment>
<dbReference type="PROSITE" id="PS51123">
    <property type="entry name" value="OMPA_2"/>
    <property type="match status" value="1"/>
</dbReference>
<reference evidence="6 7" key="1">
    <citation type="submission" date="2024-09" db="EMBL/GenBank/DDBJ databases">
        <title>Novel species of the genus Pelomonas and Roseateles isolated from streams.</title>
        <authorList>
            <person name="Lu H."/>
        </authorList>
    </citation>
    <scope>NUCLEOTIDE SEQUENCE [LARGE SCALE GENOMIC DNA]</scope>
    <source>
        <strain evidence="6 7">DC23W</strain>
    </source>
</reference>
<dbReference type="Proteomes" id="UP001606300">
    <property type="component" value="Unassembled WGS sequence"/>
</dbReference>
<evidence type="ECO:0000256" key="1">
    <source>
        <dbReference type="ARBA" id="ARBA00004442"/>
    </source>
</evidence>
<evidence type="ECO:0000256" key="3">
    <source>
        <dbReference type="PROSITE-ProRule" id="PRU00473"/>
    </source>
</evidence>
<dbReference type="PANTHER" id="PTHR30329">
    <property type="entry name" value="STATOR ELEMENT OF FLAGELLAR MOTOR COMPLEX"/>
    <property type="match status" value="1"/>
</dbReference>
<dbReference type="PRINTS" id="PR01021">
    <property type="entry name" value="OMPADOMAIN"/>
</dbReference>
<feature type="domain" description="OmpA-like" evidence="5">
    <location>
        <begin position="174"/>
        <end position="289"/>
    </location>
</feature>
<dbReference type="InterPro" id="IPR036737">
    <property type="entry name" value="OmpA-like_sf"/>
</dbReference>
<organism evidence="6 7">
    <name type="scientific">Pelomonas dachongensis</name>
    <dbReference type="NCBI Taxonomy" id="3299029"/>
    <lineage>
        <taxon>Bacteria</taxon>
        <taxon>Pseudomonadati</taxon>
        <taxon>Pseudomonadota</taxon>
        <taxon>Betaproteobacteria</taxon>
        <taxon>Burkholderiales</taxon>
        <taxon>Sphaerotilaceae</taxon>
        <taxon>Roseateles</taxon>
    </lineage>
</organism>
<proteinExistence type="predicted"/>
<keyword evidence="4" id="KW-0732">Signal</keyword>
<dbReference type="EMBL" id="JBIGHY010000001">
    <property type="protein sequence ID" value="MFG6412612.1"/>
    <property type="molecule type" value="Genomic_DNA"/>
</dbReference>
<keyword evidence="7" id="KW-1185">Reference proteome</keyword>
<keyword evidence="2 3" id="KW-0472">Membrane</keyword>
<evidence type="ECO:0000313" key="6">
    <source>
        <dbReference type="EMBL" id="MFG6412612.1"/>
    </source>
</evidence>
<gene>
    <name evidence="6" type="ORF">ACG02S_01730</name>
</gene>
<dbReference type="InterPro" id="IPR050330">
    <property type="entry name" value="Bact_OuterMem_StrucFunc"/>
</dbReference>
<comment type="subcellular location">
    <subcellularLocation>
        <location evidence="1">Cell outer membrane</location>
    </subcellularLocation>
</comment>
<dbReference type="CDD" id="cd07185">
    <property type="entry name" value="OmpA_C-like"/>
    <property type="match status" value="1"/>
</dbReference>
<evidence type="ECO:0000259" key="5">
    <source>
        <dbReference type="PROSITE" id="PS51123"/>
    </source>
</evidence>
<feature type="signal peptide" evidence="4">
    <location>
        <begin position="1"/>
        <end position="24"/>
    </location>
</feature>